<feature type="domain" description="Amidohydrolase-related" evidence="2">
    <location>
        <begin position="124"/>
        <end position="368"/>
    </location>
</feature>
<dbReference type="InterPro" id="IPR006680">
    <property type="entry name" value="Amidohydro-rel"/>
</dbReference>
<evidence type="ECO:0000313" key="3">
    <source>
        <dbReference type="EMBL" id="SCD21849.1"/>
    </source>
</evidence>
<keyword evidence="3" id="KW-0378">Hydrolase</keyword>
<accession>A0A1R3T6Y1</accession>
<proteinExistence type="predicted"/>
<evidence type="ECO:0000313" key="4">
    <source>
        <dbReference type="Proteomes" id="UP000187464"/>
    </source>
</evidence>
<dbReference type="Pfam" id="PF04909">
    <property type="entry name" value="Amidohydro_2"/>
    <property type="match status" value="1"/>
</dbReference>
<evidence type="ECO:0000256" key="1">
    <source>
        <dbReference type="ARBA" id="ARBA00023239"/>
    </source>
</evidence>
<dbReference type="GO" id="GO:0016787">
    <property type="term" value="F:hydrolase activity"/>
    <property type="evidence" value="ECO:0007669"/>
    <property type="project" value="UniProtKB-KW"/>
</dbReference>
<protein>
    <submittedName>
        <fullName evidence="3">Amidohydrolase</fullName>
    </submittedName>
</protein>
<dbReference type="PANTHER" id="PTHR21240">
    <property type="entry name" value="2-AMINO-3-CARBOXYLMUCONATE-6-SEMIALDEHYDE DECARBOXYLASE"/>
    <property type="match status" value="1"/>
</dbReference>
<evidence type="ECO:0000259" key="2">
    <source>
        <dbReference type="Pfam" id="PF04909"/>
    </source>
</evidence>
<dbReference type="GO" id="GO:0019748">
    <property type="term" value="P:secondary metabolic process"/>
    <property type="evidence" value="ECO:0007669"/>
    <property type="project" value="TreeGrafter"/>
</dbReference>
<dbReference type="STRING" id="1642647.PSM36_3060"/>
<organism evidence="3 4">
    <name type="scientific">Proteiniphilum saccharofermentans</name>
    <dbReference type="NCBI Taxonomy" id="1642647"/>
    <lineage>
        <taxon>Bacteria</taxon>
        <taxon>Pseudomonadati</taxon>
        <taxon>Bacteroidota</taxon>
        <taxon>Bacteroidia</taxon>
        <taxon>Bacteroidales</taxon>
        <taxon>Dysgonomonadaceae</taxon>
        <taxon>Proteiniphilum</taxon>
    </lineage>
</organism>
<sequence>MKTKNYILMEIAAITLIILLTFVSACNRGGEKNDYYTESDFEKVNKIDIHCHINTTRTAFMEQAISDNFRILTVNTNAWDDITIYEQEKFSLYQINQFPRYISYLTTFTLDDWDDEGWHNKTITLIKESIDKGAIGVKVWKNIGMVEKDKNGEFIMIDDPKFDPVFSFLEDNGIPLYGHLGEPKNCWLPIEEMTVNNDKKYFKSNPEYHMYLHPEFPSYEDQLEARDHMLEKHPNLIFVGAHLGSMEWSIDLMTEHLEQFPNMTLEMAARICHIAALSQKDWDKVRNFIIKYQDRIMYGTDNSDSAENDNDPKKLKEHLHNVWLTDWKFFTTDESITMWEVDGEIKGLKLPREIIDKIYFKNAEKLFPKFKKMKT</sequence>
<dbReference type="InterPro" id="IPR032466">
    <property type="entry name" value="Metal_Hydrolase"/>
</dbReference>
<dbReference type="KEGG" id="psac:PSM36_3060"/>
<dbReference type="Gene3D" id="3.20.20.140">
    <property type="entry name" value="Metal-dependent hydrolases"/>
    <property type="match status" value="1"/>
</dbReference>
<dbReference type="PROSITE" id="PS51257">
    <property type="entry name" value="PROKAR_LIPOPROTEIN"/>
    <property type="match status" value="1"/>
</dbReference>
<dbReference type="GO" id="GO:0016831">
    <property type="term" value="F:carboxy-lyase activity"/>
    <property type="evidence" value="ECO:0007669"/>
    <property type="project" value="InterPro"/>
</dbReference>
<dbReference type="RefSeq" id="WP_197684903.1">
    <property type="nucleotide sequence ID" value="NZ_LT605205.1"/>
</dbReference>
<dbReference type="PANTHER" id="PTHR21240:SF28">
    <property type="entry name" value="ISO-OROTATE DECARBOXYLASE (EUROFUNG)"/>
    <property type="match status" value="1"/>
</dbReference>
<gene>
    <name evidence="3" type="ORF">PSM36_3060</name>
</gene>
<dbReference type="EMBL" id="LT605205">
    <property type="protein sequence ID" value="SCD21849.1"/>
    <property type="molecule type" value="Genomic_DNA"/>
</dbReference>
<dbReference type="AlphaFoldDB" id="A0A1R3T6Y1"/>
<dbReference type="Proteomes" id="UP000187464">
    <property type="component" value="Chromosome I"/>
</dbReference>
<keyword evidence="1" id="KW-0456">Lyase</keyword>
<reference evidence="3 4" key="1">
    <citation type="submission" date="2016-08" db="EMBL/GenBank/DDBJ databases">
        <authorList>
            <person name="Seilhamer J.J."/>
        </authorList>
    </citation>
    <scope>NUCLEOTIDE SEQUENCE [LARGE SCALE GENOMIC DNA]</scope>
    <source>
        <strain evidence="3">M3/6</strain>
    </source>
</reference>
<dbReference type="InterPro" id="IPR032465">
    <property type="entry name" value="ACMSD"/>
</dbReference>
<name>A0A1R3T6Y1_9BACT</name>
<dbReference type="SUPFAM" id="SSF51556">
    <property type="entry name" value="Metallo-dependent hydrolases"/>
    <property type="match status" value="1"/>
</dbReference>
<keyword evidence="4" id="KW-1185">Reference proteome</keyword>
<dbReference type="GO" id="GO:0005737">
    <property type="term" value="C:cytoplasm"/>
    <property type="evidence" value="ECO:0007669"/>
    <property type="project" value="TreeGrafter"/>
</dbReference>